<evidence type="ECO:0000313" key="2">
    <source>
        <dbReference type="Proteomes" id="UP000308886"/>
    </source>
</evidence>
<accession>A0AC61QPU6</accession>
<comment type="caution">
    <text evidence="1">The sequence shown here is derived from an EMBL/GenBank/DDBJ whole genome shotgun (WGS) entry which is preliminary data.</text>
</comment>
<sequence>MEATLNQTAVKDITMVAISAIRPNGFNPRKHFDEVSLNELAESIRQQGILQPVTVRPIADSNDYELVFGERRYRAATIVGMQEIPAIINDLSDEEAEEIAITENLQRKDVTPMEEANAYQRLMESGRHDLSSLAVQFGKSEAYIRTRLKFASLIPEIAALLETDEITVSVASEICRYGEDIQREVYEQHLKEDVTYSSWRGQKASEIARSIERQYTADLDRYSFDKTLCLSCPHNTNNMSLFCEGCGKCANRTCLAEMNASYLVEKTLQVLAENPTATLGHTDYDYNLIAVERLMAMGHEVESAMPYGTAYPRQPEAPEKEDYDNEEAYETACSDYEQEQSDYRERCAEIHRQSENGEISLYVKIGSNNITLCYVKKNNTADDTTQGQPLSPVEKLEKQDKRNKEIALEKTIEDTKKQILNIDVAEAKFGADEDRMVYFFLLSSLRRENFALLGISEEHSPYLNDEDKMNIIANLTAKTKAVIRRDYLIAQFKDAYRNNATADLMLDFARKHMPNELAEIEDGYNQIYEKRHQRIEERKAAIVAKEKPTDENDDAAEASSEDAKPEEAAA</sequence>
<evidence type="ECO:0000313" key="1">
    <source>
        <dbReference type="EMBL" id="TGX82030.1"/>
    </source>
</evidence>
<dbReference type="EMBL" id="SRZC01000012">
    <property type="protein sequence ID" value="TGX82030.1"/>
    <property type="molecule type" value="Genomic_DNA"/>
</dbReference>
<name>A0AC61QPU6_9BACT</name>
<reference evidence="1" key="1">
    <citation type="submission" date="2019-04" db="EMBL/GenBank/DDBJ databases">
        <title>Microbes associate with the intestines of laboratory mice.</title>
        <authorList>
            <person name="Navarre W."/>
            <person name="Wong E."/>
            <person name="Huang K."/>
            <person name="Tropini C."/>
            <person name="Ng K."/>
            <person name="Yu B."/>
        </authorList>
    </citation>
    <scope>NUCLEOTIDE SEQUENCE</scope>
    <source>
        <strain evidence="1">NM73_A23</strain>
    </source>
</reference>
<proteinExistence type="predicted"/>
<gene>
    <name evidence="1" type="ORF">E5358_08155</name>
</gene>
<protein>
    <submittedName>
        <fullName evidence="1">ParB/RepB/Spo0J family partition protein</fullName>
    </submittedName>
</protein>
<dbReference type="Proteomes" id="UP000308886">
    <property type="component" value="Unassembled WGS sequence"/>
</dbReference>
<keyword evidence="2" id="KW-1185">Reference proteome</keyword>
<organism evidence="1 2">
    <name type="scientific">Palleniella muris</name>
    <dbReference type="NCBI Taxonomy" id="3038145"/>
    <lineage>
        <taxon>Bacteria</taxon>
        <taxon>Pseudomonadati</taxon>
        <taxon>Bacteroidota</taxon>
        <taxon>Bacteroidia</taxon>
        <taxon>Bacteroidales</taxon>
        <taxon>Prevotellaceae</taxon>
        <taxon>Palleniella</taxon>
    </lineage>
</organism>